<dbReference type="AlphaFoldDB" id="A0AA37CCS1"/>
<dbReference type="InterPro" id="IPR049802">
    <property type="entry name" value="RhsC-like_FIX"/>
</dbReference>
<sequence length="497" mass="54460">MNDMNPYEEDLELDEDEQKLDPQAQRQAAYEEAVVELAKGIALGAVPFLGQAIDAYDTVESAIRVYQSETAASKEEAQFDLVLAIIGWIPGPGDGVKKSLRLVNRDPERFAPVLFDFLRFVLEECGIRTSPEELLAKIFDAGALRAQLDEIIEGVEDSSAFEALPSSLQRTVINVLVIARDNLPSMLGIVERRLLKWRRKQRNSSATVSDNGQPAVGIKPKGQARDNADGKDSPSQAGPNKIDTQKTRKYPIEGINNAILSVAGEHIADYYCYEELGWGSGWEAHDLGGAGQWTGAKPSALVAGKLSRGGSPKDHQKLFKLTDPSFGTGIDAVWCAHGCKHNDGKPFAIIDAKASVSGKNKKPKYMSKPGNTRKPGISSLLEGSGSGRNRVVQMSHEWIDKNMRRAVPPDIARKMRKKLPDGSFPYSRHILYTPPYSDSLLTHLGATFKDGAAELHDEHAAIHYSASDVRVAVNKAKLRERKTGKYTGAEGLMEEKQ</sequence>
<reference evidence="2 5" key="1">
    <citation type="submission" date="2021-07" db="EMBL/GenBank/DDBJ databases">
        <title>Whole genome sequencing of carbapenem-resistant Pseudomonas spp. isolated in Japan.</title>
        <authorList>
            <person name="Suzuki M."/>
            <person name="Maehana S."/>
            <person name="Kitasato H."/>
        </authorList>
    </citation>
    <scope>NUCLEOTIDE SEQUENCE</scope>
    <source>
        <strain evidence="2">KAM435</strain>
        <strain evidence="3 5">KAM436</strain>
    </source>
</reference>
<dbReference type="Proteomes" id="UP000887228">
    <property type="component" value="Unassembled WGS sequence"/>
</dbReference>
<proteinExistence type="predicted"/>
<organism evidence="2 4">
    <name type="scientific">Aquipseudomonas alcaligenes</name>
    <name type="common">Pseudomonas alcaligenes</name>
    <dbReference type="NCBI Taxonomy" id="43263"/>
    <lineage>
        <taxon>Bacteria</taxon>
        <taxon>Pseudomonadati</taxon>
        <taxon>Pseudomonadota</taxon>
        <taxon>Gammaproteobacteria</taxon>
        <taxon>Pseudomonadales</taxon>
        <taxon>Pseudomonadaceae</taxon>
        <taxon>Aquipseudomonas</taxon>
    </lineage>
</organism>
<evidence type="ECO:0000313" key="4">
    <source>
        <dbReference type="Proteomes" id="UP000887212"/>
    </source>
</evidence>
<feature type="compositionally biased region" description="Acidic residues" evidence="1">
    <location>
        <begin position="1"/>
        <end position="18"/>
    </location>
</feature>
<dbReference type="CDD" id="cd20746">
    <property type="entry name" value="FIX_Ntox15_NUC_DUF4112_RhsA-like"/>
    <property type="match status" value="1"/>
</dbReference>
<dbReference type="EMBL" id="BPMS01000002">
    <property type="protein sequence ID" value="GIZ87275.1"/>
    <property type="molecule type" value="Genomic_DNA"/>
</dbReference>
<comment type="caution">
    <text evidence="2">The sequence shown here is derived from an EMBL/GenBank/DDBJ whole genome shotgun (WGS) entry which is preliminary data.</text>
</comment>
<name>A0AA37CCS1_AQUAC</name>
<evidence type="ECO:0000313" key="3">
    <source>
        <dbReference type="EMBL" id="GIZ91919.1"/>
    </source>
</evidence>
<feature type="region of interest" description="Disordered" evidence="1">
    <location>
        <begin position="359"/>
        <end position="386"/>
    </location>
</feature>
<evidence type="ECO:0000313" key="5">
    <source>
        <dbReference type="Proteomes" id="UP000887228"/>
    </source>
</evidence>
<feature type="compositionally biased region" description="Basic and acidic residues" evidence="1">
    <location>
        <begin position="223"/>
        <end position="232"/>
    </location>
</feature>
<feature type="compositionally biased region" description="Polar residues" evidence="1">
    <location>
        <begin position="203"/>
        <end position="212"/>
    </location>
</feature>
<dbReference type="EMBL" id="BPMT01000002">
    <property type="protein sequence ID" value="GIZ91919.1"/>
    <property type="molecule type" value="Genomic_DNA"/>
</dbReference>
<protein>
    <submittedName>
        <fullName evidence="2">Uncharacterized protein</fullName>
    </submittedName>
</protein>
<dbReference type="RefSeq" id="WP_203789465.1">
    <property type="nucleotide sequence ID" value="NZ_AP024354.1"/>
</dbReference>
<evidence type="ECO:0000256" key="1">
    <source>
        <dbReference type="SAM" id="MobiDB-lite"/>
    </source>
</evidence>
<dbReference type="Proteomes" id="UP000887212">
    <property type="component" value="Unassembled WGS sequence"/>
</dbReference>
<feature type="region of interest" description="Disordered" evidence="1">
    <location>
        <begin position="1"/>
        <end position="24"/>
    </location>
</feature>
<evidence type="ECO:0000313" key="2">
    <source>
        <dbReference type="EMBL" id="GIZ87275.1"/>
    </source>
</evidence>
<gene>
    <name evidence="2" type="ORF">KAM435_06020</name>
    <name evidence="3" type="ORF">KAM436_08870</name>
</gene>
<accession>A0AA37CCS1</accession>
<feature type="region of interest" description="Disordered" evidence="1">
    <location>
        <begin position="203"/>
        <end position="248"/>
    </location>
</feature>